<evidence type="ECO:0000313" key="1">
    <source>
        <dbReference type="EMBL" id="MBA4454473.1"/>
    </source>
</evidence>
<gene>
    <name evidence="1" type="ORF">H2B05_05975</name>
</gene>
<comment type="caution">
    <text evidence="1">The sequence shown here is derived from an EMBL/GenBank/DDBJ whole genome shotgun (WGS) entry which is preliminary data.</text>
</comment>
<evidence type="ECO:0000313" key="2">
    <source>
        <dbReference type="Proteomes" id="UP000526786"/>
    </source>
</evidence>
<protein>
    <submittedName>
        <fullName evidence="1">Coenzyme F420-0:L-glutamate ligase</fullName>
    </submittedName>
</protein>
<reference evidence="1 2" key="1">
    <citation type="journal article" date="2020" name="Appl. Environ. Microbiol.">
        <title>Genomic Characteristics of a Novel Species of Ammonia-Oxidizing Archaea from the Jiulong River Estuary.</title>
        <authorList>
            <person name="Zou D."/>
            <person name="Wan R."/>
            <person name="Han L."/>
            <person name="Xu M.N."/>
            <person name="Liu Y."/>
            <person name="Liu H."/>
            <person name="Kao S.J."/>
            <person name="Li M."/>
        </authorList>
    </citation>
    <scope>NUCLEOTIDE SEQUENCE [LARGE SCALE GENOMIC DNA]</scope>
    <source>
        <strain evidence="1">W2bin3</strain>
    </source>
</reference>
<accession>A0AC60W4B9</accession>
<keyword evidence="1" id="KW-0436">Ligase</keyword>
<sequence>LNGQTNCAIGLSGISPILDYAGTQDAFGNILRVTAIAISDEIASTAELVMGKNNKCPVAIIRDYKFSNNDEHISEIIRPENEDLFR</sequence>
<proteinExistence type="predicted"/>
<feature type="non-terminal residue" evidence="1">
    <location>
        <position position="1"/>
    </location>
</feature>
<name>A0AC60W4B9_9ARCH</name>
<dbReference type="EMBL" id="JACENC010000234">
    <property type="protein sequence ID" value="MBA4454473.1"/>
    <property type="molecule type" value="Genomic_DNA"/>
</dbReference>
<dbReference type="Proteomes" id="UP000526786">
    <property type="component" value="Unassembled WGS sequence"/>
</dbReference>
<organism evidence="1 2">
    <name type="scientific">Candidatus Nitrosomaritimum aestuariumsis</name>
    <dbReference type="NCBI Taxonomy" id="3342354"/>
    <lineage>
        <taxon>Archaea</taxon>
        <taxon>Nitrososphaerota</taxon>
        <taxon>Nitrososphaeria</taxon>
        <taxon>Nitrosopumilales</taxon>
        <taxon>Nitrosopumilaceae</taxon>
        <taxon>Candidatus Nitrosomaritimum</taxon>
    </lineage>
</organism>